<dbReference type="PATRIC" id="fig|630.30.peg.810"/>
<dbReference type="RefSeq" id="WP_353977638.1">
    <property type="nucleotide sequence ID" value="NZ_JBEWEF010000031.1"/>
</dbReference>
<dbReference type="EMBL" id="CGBR01000038">
    <property type="protein sequence ID" value="CFQ73455.1"/>
    <property type="molecule type" value="Genomic_DNA"/>
</dbReference>
<evidence type="ECO:0000313" key="1">
    <source>
        <dbReference type="EMBL" id="CFQ73455.1"/>
    </source>
</evidence>
<accession>A0A0E1NDB2</accession>
<protein>
    <submittedName>
        <fullName evidence="1">Uncharacterized protein</fullName>
    </submittedName>
</protein>
<organism evidence="1 2">
    <name type="scientific">Yersinia enterocolitica</name>
    <dbReference type="NCBI Taxonomy" id="630"/>
    <lineage>
        <taxon>Bacteria</taxon>
        <taxon>Pseudomonadati</taxon>
        <taxon>Pseudomonadota</taxon>
        <taxon>Gammaproteobacteria</taxon>
        <taxon>Enterobacterales</taxon>
        <taxon>Yersiniaceae</taxon>
        <taxon>Yersinia</taxon>
    </lineage>
</organism>
<gene>
    <name evidence="1" type="ORF">ERS137941_03684</name>
</gene>
<dbReference type="KEGG" id="yet:CH48_3434"/>
<dbReference type="Proteomes" id="UP000048841">
    <property type="component" value="Unassembled WGS sequence"/>
</dbReference>
<name>A0A0E1NDB2_YEREN</name>
<proteinExistence type="predicted"/>
<reference evidence="1 2" key="1">
    <citation type="submission" date="2015-03" db="EMBL/GenBank/DDBJ databases">
        <authorList>
            <person name="Murphy D."/>
        </authorList>
    </citation>
    <scope>NUCLEOTIDE SEQUENCE [LARGE SCALE GENOMIC DNA]</scope>
    <source>
        <strain evidence="1 2">IP26249</strain>
    </source>
</reference>
<sequence>MTQLSFIKSDNNIPTPAMLEVREHLHYKIKLRCSHVNYLTKYIRHSGLWADKHADPITRLEYCDVLPRCAIKPPNGQGLEMPYFP</sequence>
<dbReference type="AlphaFoldDB" id="A0A0E1NDB2"/>
<evidence type="ECO:0000313" key="2">
    <source>
        <dbReference type="Proteomes" id="UP000048841"/>
    </source>
</evidence>